<dbReference type="OrthoDB" id="2938920at2"/>
<sequence>MRKNLVIAAVGDESVHAAWLTGGDRSFDLALIYFGDQTGRYADQSDFYQARKGIKFALLHEALTGSLAPLLARYEYIWMPDDDIAASAAQIDRLFQLAHQHRLAICQPAIGQGDVSFAALRAAPAYVLRYSQFVEIMCPLFSREALARVLPTFTANVSAWGIDWLWASMYGPEDLAVIDEVAVNHTRPLQSGGVHRRLAALGVDPDQEHRQLMAKHGINNRRIHKAMCRGTARLRGIRIDGRTTWTRSWLAAALKLRSAR</sequence>
<keyword evidence="2" id="KW-1185">Reference proteome</keyword>
<dbReference type="KEGG" id="llh:I41_00770"/>
<name>A0A517TRC3_9BACT</name>
<proteinExistence type="predicted"/>
<evidence type="ECO:0000313" key="2">
    <source>
        <dbReference type="Proteomes" id="UP000317909"/>
    </source>
</evidence>
<dbReference type="Proteomes" id="UP000317909">
    <property type="component" value="Chromosome"/>
</dbReference>
<dbReference type="AlphaFoldDB" id="A0A517TRC3"/>
<dbReference type="RefSeq" id="WP_145429893.1">
    <property type="nucleotide sequence ID" value="NZ_CP036339.1"/>
</dbReference>
<dbReference type="SUPFAM" id="SSF53448">
    <property type="entry name" value="Nucleotide-diphospho-sugar transferases"/>
    <property type="match status" value="1"/>
</dbReference>
<reference evidence="1 2" key="1">
    <citation type="submission" date="2019-02" db="EMBL/GenBank/DDBJ databases">
        <title>Deep-cultivation of Planctomycetes and their phenomic and genomic characterization uncovers novel biology.</title>
        <authorList>
            <person name="Wiegand S."/>
            <person name="Jogler M."/>
            <person name="Boedeker C."/>
            <person name="Pinto D."/>
            <person name="Vollmers J."/>
            <person name="Rivas-Marin E."/>
            <person name="Kohn T."/>
            <person name="Peeters S.H."/>
            <person name="Heuer A."/>
            <person name="Rast P."/>
            <person name="Oberbeckmann S."/>
            <person name="Bunk B."/>
            <person name="Jeske O."/>
            <person name="Meyerdierks A."/>
            <person name="Storesund J.E."/>
            <person name="Kallscheuer N."/>
            <person name="Luecker S."/>
            <person name="Lage O.M."/>
            <person name="Pohl T."/>
            <person name="Merkel B.J."/>
            <person name="Hornburger P."/>
            <person name="Mueller R.-W."/>
            <person name="Bruemmer F."/>
            <person name="Labrenz M."/>
            <person name="Spormann A.M."/>
            <person name="Op den Camp H."/>
            <person name="Overmann J."/>
            <person name="Amann R."/>
            <person name="Jetten M.S.M."/>
            <person name="Mascher T."/>
            <person name="Medema M.H."/>
            <person name="Devos D.P."/>
            <person name="Kaster A.-K."/>
            <person name="Ovreas L."/>
            <person name="Rohde M."/>
            <person name="Galperin M.Y."/>
            <person name="Jogler C."/>
        </authorList>
    </citation>
    <scope>NUCLEOTIDE SEQUENCE [LARGE SCALE GENOMIC DNA]</scope>
    <source>
        <strain evidence="1 2">I41</strain>
    </source>
</reference>
<protein>
    <recommendedName>
        <fullName evidence="3">DUF707 domain-containing protein</fullName>
    </recommendedName>
</protein>
<dbReference type="InterPro" id="IPR029044">
    <property type="entry name" value="Nucleotide-diphossugar_trans"/>
</dbReference>
<organism evidence="1 2">
    <name type="scientific">Lacipirellula limnantheis</name>
    <dbReference type="NCBI Taxonomy" id="2528024"/>
    <lineage>
        <taxon>Bacteria</taxon>
        <taxon>Pseudomonadati</taxon>
        <taxon>Planctomycetota</taxon>
        <taxon>Planctomycetia</taxon>
        <taxon>Pirellulales</taxon>
        <taxon>Lacipirellulaceae</taxon>
        <taxon>Lacipirellula</taxon>
    </lineage>
</organism>
<dbReference type="EMBL" id="CP036339">
    <property type="protein sequence ID" value="QDT70924.1"/>
    <property type="molecule type" value="Genomic_DNA"/>
</dbReference>
<evidence type="ECO:0000313" key="1">
    <source>
        <dbReference type="EMBL" id="QDT70924.1"/>
    </source>
</evidence>
<gene>
    <name evidence="1" type="ORF">I41_00770</name>
</gene>
<accession>A0A517TRC3</accession>
<evidence type="ECO:0008006" key="3">
    <source>
        <dbReference type="Google" id="ProtNLM"/>
    </source>
</evidence>